<gene>
    <name evidence="2" type="ORF">C7M84_024572</name>
</gene>
<feature type="region of interest" description="Disordered" evidence="1">
    <location>
        <begin position="89"/>
        <end position="132"/>
    </location>
</feature>
<dbReference type="AlphaFoldDB" id="A0A423U0R3"/>
<sequence>MSSPATSLKSSQVSHAYPPPPPPHFTSHPLPLSLSSLPLRGRKAPLASCSLPLTCRSLVSVKNSVFLAPSPPLSSKNFCCATPASSNNKQNININKQENNKYNTQNERITNPKASIQKDTPNKEAQDKNKNKSTCWHPFAEQSLPRKSFLLQFPFRRAKVVSSSSGTSVYTMSREELGEDLETIKRQQAETRLRLSLANRHISTLYSQVQDLEVQFKTAIKHKKHSARYNLRQKLAVIMGLKIVYLNYCAAKSQELERINQTLERFIGRQEEAMDTDTNEEPSLSMLEM</sequence>
<proteinExistence type="predicted"/>
<keyword evidence="3" id="KW-1185">Reference proteome</keyword>
<feature type="region of interest" description="Disordered" evidence="1">
    <location>
        <begin position="1"/>
        <end position="29"/>
    </location>
</feature>
<protein>
    <submittedName>
        <fullName evidence="2">Uncharacterized protein</fullName>
    </submittedName>
</protein>
<dbReference type="OrthoDB" id="1877767at2759"/>
<evidence type="ECO:0000313" key="3">
    <source>
        <dbReference type="Proteomes" id="UP000283509"/>
    </source>
</evidence>
<feature type="compositionally biased region" description="Basic and acidic residues" evidence="1">
    <location>
        <begin position="120"/>
        <end position="130"/>
    </location>
</feature>
<evidence type="ECO:0000313" key="2">
    <source>
        <dbReference type="EMBL" id="ROT82280.1"/>
    </source>
</evidence>
<dbReference type="EMBL" id="QCYY01000851">
    <property type="protein sequence ID" value="ROT82280.1"/>
    <property type="molecule type" value="Genomic_DNA"/>
</dbReference>
<name>A0A423U0R3_PENVA</name>
<feature type="compositionally biased region" description="Low complexity" evidence="1">
    <location>
        <begin position="89"/>
        <end position="103"/>
    </location>
</feature>
<feature type="compositionally biased region" description="Polar residues" evidence="1">
    <location>
        <begin position="104"/>
        <end position="119"/>
    </location>
</feature>
<feature type="compositionally biased region" description="Polar residues" evidence="1">
    <location>
        <begin position="1"/>
        <end position="14"/>
    </location>
</feature>
<dbReference type="Proteomes" id="UP000283509">
    <property type="component" value="Unassembled WGS sequence"/>
</dbReference>
<accession>A0A423U0R3</accession>
<reference evidence="2 3" key="2">
    <citation type="submission" date="2019-01" db="EMBL/GenBank/DDBJ databases">
        <title>The decoding of complex shrimp genome reveals the adaptation for benthos swimmer, frequently molting mechanism and breeding impact on genome.</title>
        <authorList>
            <person name="Sun Y."/>
            <person name="Gao Y."/>
            <person name="Yu Y."/>
        </authorList>
    </citation>
    <scope>NUCLEOTIDE SEQUENCE [LARGE SCALE GENOMIC DNA]</scope>
    <source>
        <tissue evidence="2">Muscle</tissue>
    </source>
</reference>
<reference evidence="2 3" key="1">
    <citation type="submission" date="2018-04" db="EMBL/GenBank/DDBJ databases">
        <authorList>
            <person name="Zhang X."/>
            <person name="Yuan J."/>
            <person name="Li F."/>
            <person name="Xiang J."/>
        </authorList>
    </citation>
    <scope>NUCLEOTIDE SEQUENCE [LARGE SCALE GENOMIC DNA]</scope>
    <source>
        <tissue evidence="2">Muscle</tissue>
    </source>
</reference>
<feature type="region of interest" description="Disordered" evidence="1">
    <location>
        <begin position="270"/>
        <end position="289"/>
    </location>
</feature>
<organism evidence="2 3">
    <name type="scientific">Penaeus vannamei</name>
    <name type="common">Whiteleg shrimp</name>
    <name type="synonym">Litopenaeus vannamei</name>
    <dbReference type="NCBI Taxonomy" id="6689"/>
    <lineage>
        <taxon>Eukaryota</taxon>
        <taxon>Metazoa</taxon>
        <taxon>Ecdysozoa</taxon>
        <taxon>Arthropoda</taxon>
        <taxon>Crustacea</taxon>
        <taxon>Multicrustacea</taxon>
        <taxon>Malacostraca</taxon>
        <taxon>Eumalacostraca</taxon>
        <taxon>Eucarida</taxon>
        <taxon>Decapoda</taxon>
        <taxon>Dendrobranchiata</taxon>
        <taxon>Penaeoidea</taxon>
        <taxon>Penaeidae</taxon>
        <taxon>Penaeus</taxon>
    </lineage>
</organism>
<evidence type="ECO:0000256" key="1">
    <source>
        <dbReference type="SAM" id="MobiDB-lite"/>
    </source>
</evidence>
<comment type="caution">
    <text evidence="2">The sequence shown here is derived from an EMBL/GenBank/DDBJ whole genome shotgun (WGS) entry which is preliminary data.</text>
</comment>